<accession>C6HSY0</accession>
<dbReference type="Proteomes" id="UP000002624">
    <property type="component" value="Unassembled WGS sequence"/>
</dbReference>
<evidence type="ECO:0000313" key="3">
    <source>
        <dbReference type="Proteomes" id="UP000002624"/>
    </source>
</evidence>
<gene>
    <name evidence="2" type="ORF">HCDG_09311</name>
</gene>
<feature type="region of interest" description="Disordered" evidence="1">
    <location>
        <begin position="1"/>
        <end position="70"/>
    </location>
</feature>
<protein>
    <submittedName>
        <fullName evidence="2">Uncharacterized protein</fullName>
    </submittedName>
</protein>
<evidence type="ECO:0000313" key="2">
    <source>
        <dbReference type="EMBL" id="EER36655.1"/>
    </source>
</evidence>
<proteinExistence type="predicted"/>
<evidence type="ECO:0000256" key="1">
    <source>
        <dbReference type="SAM" id="MobiDB-lite"/>
    </source>
</evidence>
<reference evidence="3" key="1">
    <citation type="submission" date="2009-05" db="EMBL/GenBank/DDBJ databases">
        <title>The genome sequence of Ajellomyces capsulatus strain H143.</title>
        <authorList>
            <person name="Champion M."/>
            <person name="Cuomo C.A."/>
            <person name="Ma L.-J."/>
            <person name="Henn M.R."/>
            <person name="Sil A."/>
            <person name="Goldman B."/>
            <person name="Young S.K."/>
            <person name="Kodira C.D."/>
            <person name="Zeng Q."/>
            <person name="Koehrsen M."/>
            <person name="Alvarado L."/>
            <person name="Berlin A.M."/>
            <person name="Borenstein D."/>
            <person name="Chen Z."/>
            <person name="Engels R."/>
            <person name="Freedman E."/>
            <person name="Gellesch M."/>
            <person name="Goldberg J."/>
            <person name="Griggs A."/>
            <person name="Gujja S."/>
            <person name="Heiman D.I."/>
            <person name="Hepburn T.A."/>
            <person name="Howarth C."/>
            <person name="Jen D."/>
            <person name="Larson L."/>
            <person name="Lewis B."/>
            <person name="Mehta T."/>
            <person name="Park D."/>
            <person name="Pearson M."/>
            <person name="Roberts A."/>
            <person name="Saif S."/>
            <person name="Shea T.D."/>
            <person name="Shenoy N."/>
            <person name="Sisk P."/>
            <person name="Stolte C."/>
            <person name="Sykes S."/>
            <person name="Walk T."/>
            <person name="White J."/>
            <person name="Yandava C."/>
            <person name="Klein B."/>
            <person name="McEwen J.G."/>
            <person name="Puccia R."/>
            <person name="Goldman G.H."/>
            <person name="Felipe M.S."/>
            <person name="Nino-Vega G."/>
            <person name="San-Blas G."/>
            <person name="Taylor J.W."/>
            <person name="Mendoza L."/>
            <person name="Galagan J.E."/>
            <person name="Nusbaum C."/>
            <person name="Birren B.W."/>
        </authorList>
    </citation>
    <scope>NUCLEOTIDE SEQUENCE [LARGE SCALE GENOMIC DNA]</scope>
    <source>
        <strain evidence="3">H143</strain>
    </source>
</reference>
<organism evidence="2 3">
    <name type="scientific">Ajellomyces capsulatus (strain H143)</name>
    <name type="common">Darling's disease fungus</name>
    <name type="synonym">Histoplasma capsulatum</name>
    <dbReference type="NCBI Taxonomy" id="544712"/>
    <lineage>
        <taxon>Eukaryota</taxon>
        <taxon>Fungi</taxon>
        <taxon>Dikarya</taxon>
        <taxon>Ascomycota</taxon>
        <taxon>Pezizomycotina</taxon>
        <taxon>Eurotiomycetes</taxon>
        <taxon>Eurotiomycetidae</taxon>
        <taxon>Onygenales</taxon>
        <taxon>Ajellomycetaceae</taxon>
        <taxon>Histoplasma</taxon>
    </lineage>
</organism>
<sequence>MGNLEAGLIDAFEEGGGNSDRESSTEQARPGNLSEGPGHRTQEKHRAIRRGDAIQGSQEGGDNDALDSWGGKQKKTIFNLTKQTTLDAGDAWDAWDAGDEADEVLEAAIAICLTYPLAVLSGDNRSPALCGVDSI</sequence>
<name>C6HSY0_AJECH</name>
<dbReference type="AlphaFoldDB" id="C6HSY0"/>
<dbReference type="EMBL" id="GG692439">
    <property type="protein sequence ID" value="EER36655.1"/>
    <property type="molecule type" value="Genomic_DNA"/>
</dbReference>
<dbReference type="VEuPathDB" id="FungiDB:HCDG_09311"/>
<dbReference type="HOGENOM" id="CLU_1885196_0_0_1"/>
<feature type="compositionally biased region" description="Basic and acidic residues" evidence="1">
    <location>
        <begin position="37"/>
        <end position="52"/>
    </location>
</feature>